<dbReference type="InterPro" id="IPR030191">
    <property type="entry name" value="CodB"/>
</dbReference>
<feature type="transmembrane region" description="Helical" evidence="6">
    <location>
        <begin position="234"/>
        <end position="258"/>
    </location>
</feature>
<evidence type="ECO:0000256" key="1">
    <source>
        <dbReference type="ARBA" id="ARBA00004141"/>
    </source>
</evidence>
<keyword evidence="3 6" id="KW-0812">Transmembrane</keyword>
<dbReference type="Proteomes" id="UP000292580">
    <property type="component" value="Unassembled WGS sequence"/>
</dbReference>
<dbReference type="Gene3D" id="1.10.4160.10">
    <property type="entry name" value="Hydantoin permease"/>
    <property type="match status" value="1"/>
</dbReference>
<feature type="transmembrane region" description="Helical" evidence="6">
    <location>
        <begin position="105"/>
        <end position="126"/>
    </location>
</feature>
<dbReference type="GO" id="GO:0005886">
    <property type="term" value="C:plasma membrane"/>
    <property type="evidence" value="ECO:0007669"/>
    <property type="project" value="TreeGrafter"/>
</dbReference>
<evidence type="ECO:0000256" key="3">
    <source>
        <dbReference type="ARBA" id="ARBA00022692"/>
    </source>
</evidence>
<dbReference type="PANTHER" id="PTHR30569">
    <property type="entry name" value="CYTOSINE TRANSPORTER CODB"/>
    <property type="match status" value="1"/>
</dbReference>
<dbReference type="AlphaFoldDB" id="A0A483CRY3"/>
<evidence type="ECO:0000313" key="7">
    <source>
        <dbReference type="EMBL" id="TAJ43805.1"/>
    </source>
</evidence>
<comment type="caution">
    <text evidence="7">The sequence shown here is derived from an EMBL/GenBank/DDBJ whole genome shotgun (WGS) entry which is preliminary data.</text>
</comment>
<dbReference type="InterPro" id="IPR001248">
    <property type="entry name" value="Pur-cyt_permease"/>
</dbReference>
<evidence type="ECO:0000256" key="4">
    <source>
        <dbReference type="ARBA" id="ARBA00022989"/>
    </source>
</evidence>
<proteinExistence type="inferred from homology"/>
<comment type="subcellular location">
    <subcellularLocation>
        <location evidence="1">Membrane</location>
        <topology evidence="1">Multi-pass membrane protein</topology>
    </subcellularLocation>
</comment>
<evidence type="ECO:0000256" key="2">
    <source>
        <dbReference type="ARBA" id="ARBA00008974"/>
    </source>
</evidence>
<feature type="transmembrane region" description="Helical" evidence="6">
    <location>
        <begin position="163"/>
        <end position="182"/>
    </location>
</feature>
<feature type="transmembrane region" description="Helical" evidence="6">
    <location>
        <begin position="138"/>
        <end position="156"/>
    </location>
</feature>
<feature type="transmembrane region" description="Helical" evidence="6">
    <location>
        <begin position="397"/>
        <end position="415"/>
    </location>
</feature>
<keyword evidence="4 6" id="KW-1133">Transmembrane helix</keyword>
<name>A0A483CRY3_9EURY</name>
<keyword evidence="5 6" id="KW-0472">Membrane</keyword>
<dbReference type="GO" id="GO:0015209">
    <property type="term" value="F:cytosine transmembrane transporter activity"/>
    <property type="evidence" value="ECO:0007669"/>
    <property type="project" value="InterPro"/>
</dbReference>
<reference evidence="7 8" key="1">
    <citation type="submission" date="2017-11" db="EMBL/GenBank/DDBJ databases">
        <title>Isolation and Characterization of Methanofollis Species from Methane Seep Offshore SW Taiwan.</title>
        <authorList>
            <person name="Teng N.-H."/>
            <person name="Lai M.-C."/>
            <person name="Chen S.-C."/>
        </authorList>
    </citation>
    <scope>NUCLEOTIDE SEQUENCE [LARGE SCALE GENOMIC DNA]</scope>
    <source>
        <strain evidence="7 8">FWC-SCC2</strain>
    </source>
</reference>
<feature type="transmembrane region" description="Helical" evidence="6">
    <location>
        <begin position="188"/>
        <end position="214"/>
    </location>
</feature>
<feature type="transmembrane region" description="Helical" evidence="6">
    <location>
        <begin position="264"/>
        <end position="286"/>
    </location>
</feature>
<dbReference type="OrthoDB" id="111380at2157"/>
<dbReference type="NCBIfam" id="NF008241">
    <property type="entry name" value="PRK11017.1"/>
    <property type="match status" value="1"/>
</dbReference>
<evidence type="ECO:0000313" key="8">
    <source>
        <dbReference type="Proteomes" id="UP000292580"/>
    </source>
</evidence>
<protein>
    <submittedName>
        <fullName evidence="7">Cytosine permease</fullName>
    </submittedName>
</protein>
<dbReference type="CDD" id="cd11484">
    <property type="entry name" value="SLC-NCS1sbd_CobB-like"/>
    <property type="match status" value="1"/>
</dbReference>
<gene>
    <name evidence="7" type="ORF">CUJ86_06980</name>
</gene>
<dbReference type="RefSeq" id="WP_130646859.1">
    <property type="nucleotide sequence ID" value="NZ_PGCL01000003.1"/>
</dbReference>
<feature type="transmembrane region" description="Helical" evidence="6">
    <location>
        <begin position="311"/>
        <end position="329"/>
    </location>
</feature>
<sequence>MRGHQQEIVEDYPQSPVPSHARRGFFPTSVILLGFTFFSATMWGGGAIGVAFPFWPDLIAIIVFGNLLLAGYVAGLAYVSQRSGLNTALLGRYCFGRIGSRWPDLVLGFTQVGWYAWGTATIAILFTELLNLEAGWRAPLMILFGFTFCWTAFIGYRGLERLSMVSVPLMCALIVVSMAIATRDGGGIAGIAAIVPATTMGVGEAVTIVVGTFISGGTQATNWTRFSDTPRTAVGAALLAFLLGNGLMVLVGAYGALVYGESDIVRVLELQGMLGLGVAMLFLNLWTTQDNTIYNFSVAGCDLARTNRRRVITLLGAAVGTALALLGMYDWLVPYMQMLGTVIPPIGGIILADYCCVHRRGYPPLDEADRSAVHPTGILAYIAASVIAAFSPGIPPLNGIVAAFVLYWIGTGIMANRRSR</sequence>
<comment type="similarity">
    <text evidence="2">Belongs to the purine-cytosine permease (2.A.39) family.</text>
</comment>
<dbReference type="Pfam" id="PF02133">
    <property type="entry name" value="Transp_cyt_pur"/>
    <property type="match status" value="1"/>
</dbReference>
<dbReference type="PANTHER" id="PTHR30569:SF0">
    <property type="entry name" value="CYTOSINE PERMEASE"/>
    <property type="match status" value="1"/>
</dbReference>
<keyword evidence="8" id="KW-1185">Reference proteome</keyword>
<feature type="transmembrane region" description="Helical" evidence="6">
    <location>
        <begin position="58"/>
        <end position="79"/>
    </location>
</feature>
<evidence type="ECO:0000256" key="6">
    <source>
        <dbReference type="SAM" id="Phobius"/>
    </source>
</evidence>
<dbReference type="EMBL" id="PGCL01000003">
    <property type="protein sequence ID" value="TAJ43805.1"/>
    <property type="molecule type" value="Genomic_DNA"/>
</dbReference>
<organism evidence="7 8">
    <name type="scientific">Methanofollis fontis</name>
    <dbReference type="NCBI Taxonomy" id="2052832"/>
    <lineage>
        <taxon>Archaea</taxon>
        <taxon>Methanobacteriati</taxon>
        <taxon>Methanobacteriota</taxon>
        <taxon>Stenosarchaea group</taxon>
        <taxon>Methanomicrobia</taxon>
        <taxon>Methanomicrobiales</taxon>
        <taxon>Methanomicrobiaceae</taxon>
        <taxon>Methanofollis</taxon>
    </lineage>
</organism>
<accession>A0A483CRY3</accession>
<feature type="transmembrane region" description="Helical" evidence="6">
    <location>
        <begin position="30"/>
        <end position="52"/>
    </location>
</feature>
<evidence type="ECO:0000256" key="5">
    <source>
        <dbReference type="ARBA" id="ARBA00023136"/>
    </source>
</evidence>